<dbReference type="InterPro" id="IPR016024">
    <property type="entry name" value="ARM-type_fold"/>
</dbReference>
<keyword evidence="3" id="KW-1185">Reference proteome</keyword>
<dbReference type="EMBL" id="CP009515">
    <property type="protein sequence ID" value="AKB73349.1"/>
    <property type="molecule type" value="Genomic_DNA"/>
</dbReference>
<dbReference type="OrthoDB" id="137703at2157"/>
<dbReference type="PATRIC" id="fig|1434111.4.peg.103"/>
<dbReference type="HOGENOM" id="CLU_1113876_0_0_2"/>
<evidence type="ECO:0000313" key="3">
    <source>
        <dbReference type="Proteomes" id="UP000033072"/>
    </source>
</evidence>
<gene>
    <name evidence="2" type="ORF">MSLAZ_0088</name>
</gene>
<feature type="region of interest" description="Disordered" evidence="1">
    <location>
        <begin position="14"/>
        <end position="34"/>
    </location>
</feature>
<organism evidence="2 3">
    <name type="scientific">Methanosarcina lacustris Z-7289</name>
    <dbReference type="NCBI Taxonomy" id="1434111"/>
    <lineage>
        <taxon>Archaea</taxon>
        <taxon>Methanobacteriati</taxon>
        <taxon>Methanobacteriota</taxon>
        <taxon>Stenosarchaea group</taxon>
        <taxon>Methanomicrobia</taxon>
        <taxon>Methanosarcinales</taxon>
        <taxon>Methanosarcinaceae</taxon>
        <taxon>Methanosarcina</taxon>
    </lineage>
</organism>
<name>A0A0E3RYQ1_9EURY</name>
<proteinExistence type="predicted"/>
<dbReference type="Proteomes" id="UP000033072">
    <property type="component" value="Chromosome"/>
</dbReference>
<dbReference type="AlphaFoldDB" id="A0A0E3RYQ1"/>
<protein>
    <submittedName>
        <fullName evidence="2">Uncharacterized protein</fullName>
    </submittedName>
</protein>
<evidence type="ECO:0000256" key="1">
    <source>
        <dbReference type="SAM" id="MobiDB-lite"/>
    </source>
</evidence>
<reference evidence="2 3" key="1">
    <citation type="submission" date="2014-07" db="EMBL/GenBank/DDBJ databases">
        <title>Methanogenic archaea and the global carbon cycle.</title>
        <authorList>
            <person name="Henriksen J.R."/>
            <person name="Luke J."/>
            <person name="Reinhart S."/>
            <person name="Benedict M.N."/>
            <person name="Youngblut N.D."/>
            <person name="Metcalf M.E."/>
            <person name="Whitaker R.J."/>
            <person name="Metcalf W.W."/>
        </authorList>
    </citation>
    <scope>NUCLEOTIDE SEQUENCE [LARGE SCALE GENOMIC DNA]</scope>
    <source>
        <strain evidence="2 3">Z-7289</strain>
    </source>
</reference>
<sequence length="249" mass="28016">MLKNKQDIFRRFSSSGGRFRKNPVSGKDSLRDSLIGSCPVIDADFVEVSEDLASEEDDSGEDDSDELDSELIENLREYLRTRSKEETTEIFEEIRKILESRTSESRFSGGSSGGSSGDSRAYKKEWIKEISGRAFRTFSKTASCGKDQIIRISKTVSSKASAIASESQESVKVSSKKLNDKWSNLSPGDRKLISEVIITVIEIGLLKNSNKGKKAAFVVLSSIYKHQTPGKKDMEEFIEEMSRRFKRRR</sequence>
<accession>A0A0E3RYQ1</accession>
<dbReference type="KEGG" id="mls:MSLAZ_0088"/>
<dbReference type="SUPFAM" id="SSF48371">
    <property type="entry name" value="ARM repeat"/>
    <property type="match status" value="1"/>
</dbReference>
<evidence type="ECO:0000313" key="2">
    <source>
        <dbReference type="EMBL" id="AKB73349.1"/>
    </source>
</evidence>